<evidence type="ECO:0000313" key="2">
    <source>
        <dbReference type="Proteomes" id="UP000053937"/>
    </source>
</evidence>
<dbReference type="AlphaFoldDB" id="A0A101JBF7"/>
<gene>
    <name evidence="1" type="ORF">ASB62_07295</name>
</gene>
<keyword evidence="2" id="KW-1185">Reference proteome</keyword>
<name>A0A101JBF7_CHLLI</name>
<reference evidence="1 2" key="1">
    <citation type="submission" date="2015-10" db="EMBL/GenBank/DDBJ databases">
        <title>Draft Genome Sequence of Chlorobium limicola strain Frasassi Growing under Artificial Lighting in the Frasassi Cave System.</title>
        <authorList>
            <person name="Mansor M."/>
            <person name="Macalady J."/>
        </authorList>
    </citation>
    <scope>NUCLEOTIDE SEQUENCE [LARGE SCALE GENOMIC DNA]</scope>
    <source>
        <strain evidence="1 2">Frasassi</strain>
    </source>
</reference>
<dbReference type="Proteomes" id="UP000053937">
    <property type="component" value="Unassembled WGS sequence"/>
</dbReference>
<dbReference type="OrthoDB" id="4532287at2"/>
<protein>
    <recommendedName>
        <fullName evidence="3">CN hydrolase domain-containing protein</fullName>
    </recommendedName>
</protein>
<accession>A0A101JBF7</accession>
<organism evidence="1 2">
    <name type="scientific">Chlorobium limicola</name>
    <dbReference type="NCBI Taxonomy" id="1092"/>
    <lineage>
        <taxon>Bacteria</taxon>
        <taxon>Pseudomonadati</taxon>
        <taxon>Chlorobiota</taxon>
        <taxon>Chlorobiia</taxon>
        <taxon>Chlorobiales</taxon>
        <taxon>Chlorobiaceae</taxon>
        <taxon>Chlorobium/Pelodictyon group</taxon>
        <taxon>Chlorobium</taxon>
    </lineage>
</organism>
<dbReference type="SUPFAM" id="SSF56317">
    <property type="entry name" value="Carbon-nitrogen hydrolase"/>
    <property type="match status" value="1"/>
</dbReference>
<dbReference type="InterPro" id="IPR036526">
    <property type="entry name" value="C-N_Hydrolase_sf"/>
</dbReference>
<sequence>MDKVVEFINTGCFREALARLCRLARQPVEDGRTALCNWEPMFSPSDKNVLLELLEKDGPDAITRINHNNNPLLLLQALDEYCHRIYGPDTVRPDDRIIDGFGTSKVLSIYPGFGGGKLKQQFGNLSFWLKHHRVIPLDNTHGIPVDVCDIPPGHKDWTTSRFESAFVKIGIVQFTDNVELDIDYTDNNFFICRGISDGEKRLDSALDHIRNAKADGVHLLIMPELTITPNIRATISEQMMDLALRDGEDHELSVPIIVPGSFHEQCKSKWRNHAEAICGLDGTTLFGSDKRERVTYNGCGEMIESSPTPITCLTSPLGLIGMTICRDLFMGNSATVLQSLPLDWLFVPSMSDKLGPHKATAKTLYDTRGTIIAVANQQMPDAVEYDQGFVHHEKYDEGETGLTIITIRRTDTCLRIML</sequence>
<dbReference type="EMBL" id="LMBR01000180">
    <property type="protein sequence ID" value="KUL23719.1"/>
    <property type="molecule type" value="Genomic_DNA"/>
</dbReference>
<comment type="caution">
    <text evidence="1">The sequence shown here is derived from an EMBL/GenBank/DDBJ whole genome shotgun (WGS) entry which is preliminary data.</text>
</comment>
<evidence type="ECO:0000313" key="1">
    <source>
        <dbReference type="EMBL" id="KUL23719.1"/>
    </source>
</evidence>
<dbReference type="RefSeq" id="WP_153000714.1">
    <property type="nucleotide sequence ID" value="NZ_LMBR01000180.1"/>
</dbReference>
<evidence type="ECO:0008006" key="3">
    <source>
        <dbReference type="Google" id="ProtNLM"/>
    </source>
</evidence>
<dbReference type="Gene3D" id="3.60.110.10">
    <property type="entry name" value="Carbon-nitrogen hydrolase"/>
    <property type="match status" value="1"/>
</dbReference>
<proteinExistence type="predicted"/>